<feature type="region of interest" description="Disordered" evidence="1">
    <location>
        <begin position="286"/>
        <end position="307"/>
    </location>
</feature>
<feature type="region of interest" description="Disordered" evidence="1">
    <location>
        <begin position="131"/>
        <end position="159"/>
    </location>
</feature>
<keyword evidence="3" id="KW-1185">Reference proteome</keyword>
<comment type="caution">
    <text evidence="2">The sequence shown here is derived from an EMBL/GenBank/DDBJ whole genome shotgun (WGS) entry which is preliminary data.</text>
</comment>
<reference evidence="2" key="1">
    <citation type="submission" date="2023-10" db="EMBL/GenBank/DDBJ databases">
        <authorList>
            <person name="Chen Y."/>
            <person name="Shah S."/>
            <person name="Dougan E. K."/>
            <person name="Thang M."/>
            <person name="Chan C."/>
        </authorList>
    </citation>
    <scope>NUCLEOTIDE SEQUENCE [LARGE SCALE GENOMIC DNA]</scope>
</reference>
<dbReference type="Proteomes" id="UP001189429">
    <property type="component" value="Unassembled WGS sequence"/>
</dbReference>
<name>A0ABN9RUV5_9DINO</name>
<evidence type="ECO:0008006" key="4">
    <source>
        <dbReference type="Google" id="ProtNLM"/>
    </source>
</evidence>
<organism evidence="2 3">
    <name type="scientific">Prorocentrum cordatum</name>
    <dbReference type="NCBI Taxonomy" id="2364126"/>
    <lineage>
        <taxon>Eukaryota</taxon>
        <taxon>Sar</taxon>
        <taxon>Alveolata</taxon>
        <taxon>Dinophyceae</taxon>
        <taxon>Prorocentrales</taxon>
        <taxon>Prorocentraceae</taxon>
        <taxon>Prorocentrum</taxon>
    </lineage>
</organism>
<evidence type="ECO:0000313" key="2">
    <source>
        <dbReference type="EMBL" id="CAK0823126.1"/>
    </source>
</evidence>
<protein>
    <recommendedName>
        <fullName evidence="4">J domain-containing protein</fullName>
    </recommendedName>
</protein>
<gene>
    <name evidence="2" type="ORF">PCOR1329_LOCUS23967</name>
</gene>
<evidence type="ECO:0000313" key="3">
    <source>
        <dbReference type="Proteomes" id="UP001189429"/>
    </source>
</evidence>
<sequence>MSAGQHTSDCHESLGVCAGDRLSLAELQAAFVRQARAAHAEGPAGEAAFRRAAQAFQLLAASRRGGEGAGLRAVGHPSRAPPGPFLRRLHGLLSRLPPEQRRMAIAQRLSQAQRLRLERWMLAKRSRGPAVPRAGAAAAGGRAAARGPSAGPGAPRGRPVTQRSLCRLVARSGRVGFRPVMHLCGGLYAQAAFSFSVELGLRGLAALMAMRARCQAACAPGQAAAGSVEQRVRRAVQEAQLGCGASLKFYFKTRLRIGGAREVCTPMQADLSAALRQWRRLRARSAAPVAPRGGMPAEAPRARPRGGHRLRACSAAPAAPRGGMLAGPPRARPSRKRAAPAACGCLW</sequence>
<evidence type="ECO:0000256" key="1">
    <source>
        <dbReference type="SAM" id="MobiDB-lite"/>
    </source>
</evidence>
<accession>A0ABN9RUV5</accession>
<proteinExistence type="predicted"/>
<dbReference type="EMBL" id="CAUYUJ010008191">
    <property type="protein sequence ID" value="CAK0823126.1"/>
    <property type="molecule type" value="Genomic_DNA"/>
</dbReference>